<organism evidence="2 3">
    <name type="scientific">Mucilaginibacter frigoritolerans</name>
    <dbReference type="NCBI Taxonomy" id="652788"/>
    <lineage>
        <taxon>Bacteria</taxon>
        <taxon>Pseudomonadati</taxon>
        <taxon>Bacteroidota</taxon>
        <taxon>Sphingobacteriia</taxon>
        <taxon>Sphingobacteriales</taxon>
        <taxon>Sphingobacteriaceae</taxon>
        <taxon>Mucilaginibacter</taxon>
    </lineage>
</organism>
<gene>
    <name evidence="2" type="ORF">JN11_00186</name>
</gene>
<dbReference type="RefSeq" id="WP_144908729.1">
    <property type="nucleotide sequence ID" value="NZ_VLLI01000001.1"/>
</dbReference>
<accession>A0A562UGG7</accession>
<sequence>MSITKAIISDVPQLNKLVNSAYRGEISKKGWTTESDILDGLRIDEETLTSYFNNPDITILKNTNEAGEITGSVYLEVRQPKLYVGMFSVSPLLQNSGIGRKLLMAAEDYAKQLNLNQLSMTVISTRHELISWYERRGYKATGEILPFHADKKFGIPKQYIELIVMEKSI</sequence>
<protein>
    <submittedName>
        <fullName evidence="2">Ribosomal protein S18 acetylase RimI-like enzyme</fullName>
    </submittedName>
</protein>
<dbReference type="CDD" id="cd04301">
    <property type="entry name" value="NAT_SF"/>
    <property type="match status" value="1"/>
</dbReference>
<dbReference type="GO" id="GO:0016747">
    <property type="term" value="F:acyltransferase activity, transferring groups other than amino-acyl groups"/>
    <property type="evidence" value="ECO:0007669"/>
    <property type="project" value="InterPro"/>
</dbReference>
<reference evidence="2 3" key="1">
    <citation type="submission" date="2019-07" db="EMBL/GenBank/DDBJ databases">
        <title>Genomic Encyclopedia of Archaeal and Bacterial Type Strains, Phase II (KMG-II): from individual species to whole genera.</title>
        <authorList>
            <person name="Goeker M."/>
        </authorList>
    </citation>
    <scope>NUCLEOTIDE SEQUENCE [LARGE SCALE GENOMIC DNA]</scope>
    <source>
        <strain evidence="2 3">ATCC BAA-1854</strain>
    </source>
</reference>
<evidence type="ECO:0000313" key="3">
    <source>
        <dbReference type="Proteomes" id="UP000317010"/>
    </source>
</evidence>
<name>A0A562UGG7_9SPHI</name>
<dbReference type="PROSITE" id="PS51186">
    <property type="entry name" value="GNAT"/>
    <property type="match status" value="1"/>
</dbReference>
<evidence type="ECO:0000259" key="1">
    <source>
        <dbReference type="PROSITE" id="PS51186"/>
    </source>
</evidence>
<keyword evidence="2" id="KW-0687">Ribonucleoprotein</keyword>
<dbReference type="EMBL" id="VLLI01000001">
    <property type="protein sequence ID" value="TWJ04477.1"/>
    <property type="molecule type" value="Genomic_DNA"/>
</dbReference>
<feature type="domain" description="N-acetyltransferase" evidence="1">
    <location>
        <begin position="1"/>
        <end position="169"/>
    </location>
</feature>
<dbReference type="AlphaFoldDB" id="A0A562UGG7"/>
<dbReference type="InterPro" id="IPR000182">
    <property type="entry name" value="GNAT_dom"/>
</dbReference>
<comment type="caution">
    <text evidence="2">The sequence shown here is derived from an EMBL/GenBank/DDBJ whole genome shotgun (WGS) entry which is preliminary data.</text>
</comment>
<dbReference type="OrthoDB" id="9796381at2"/>
<dbReference type="SUPFAM" id="SSF55729">
    <property type="entry name" value="Acyl-CoA N-acyltransferases (Nat)"/>
    <property type="match status" value="1"/>
</dbReference>
<dbReference type="Proteomes" id="UP000317010">
    <property type="component" value="Unassembled WGS sequence"/>
</dbReference>
<keyword evidence="2" id="KW-0689">Ribosomal protein</keyword>
<dbReference type="Pfam" id="PF13673">
    <property type="entry name" value="Acetyltransf_10"/>
    <property type="match status" value="1"/>
</dbReference>
<dbReference type="Gene3D" id="3.40.630.30">
    <property type="match status" value="1"/>
</dbReference>
<dbReference type="InterPro" id="IPR016181">
    <property type="entry name" value="Acyl_CoA_acyltransferase"/>
</dbReference>
<dbReference type="GO" id="GO:0005840">
    <property type="term" value="C:ribosome"/>
    <property type="evidence" value="ECO:0007669"/>
    <property type="project" value="UniProtKB-KW"/>
</dbReference>
<evidence type="ECO:0000313" key="2">
    <source>
        <dbReference type="EMBL" id="TWJ04477.1"/>
    </source>
</evidence>
<keyword evidence="3" id="KW-1185">Reference proteome</keyword>
<proteinExistence type="predicted"/>